<name>A0A6J4UYD4_9BACT</name>
<organism evidence="2">
    <name type="scientific">uncultured Thermomicrobiales bacterium</name>
    <dbReference type="NCBI Taxonomy" id="1645740"/>
    <lineage>
        <taxon>Bacteria</taxon>
        <taxon>Pseudomonadati</taxon>
        <taxon>Thermomicrobiota</taxon>
        <taxon>Thermomicrobia</taxon>
        <taxon>Thermomicrobiales</taxon>
        <taxon>environmental samples</taxon>
    </lineage>
</organism>
<dbReference type="EMBL" id="CADCWG010000192">
    <property type="protein sequence ID" value="CAA9564224.1"/>
    <property type="molecule type" value="Genomic_DNA"/>
</dbReference>
<proteinExistence type="predicted"/>
<feature type="compositionally biased region" description="Low complexity" evidence="1">
    <location>
        <begin position="258"/>
        <end position="279"/>
    </location>
</feature>
<dbReference type="AlphaFoldDB" id="A0A6J4UYD4"/>
<accession>A0A6J4UYD4</accession>
<evidence type="ECO:0000256" key="1">
    <source>
        <dbReference type="SAM" id="MobiDB-lite"/>
    </source>
</evidence>
<evidence type="ECO:0000313" key="2">
    <source>
        <dbReference type="EMBL" id="CAA9564224.1"/>
    </source>
</evidence>
<feature type="compositionally biased region" description="Basic residues" evidence="1">
    <location>
        <begin position="175"/>
        <end position="202"/>
    </location>
</feature>
<reference evidence="2" key="1">
    <citation type="submission" date="2020-02" db="EMBL/GenBank/DDBJ databases">
        <authorList>
            <person name="Meier V. D."/>
        </authorList>
    </citation>
    <scope>NUCLEOTIDE SEQUENCE</scope>
    <source>
        <strain evidence="2">AVDCRST_MAG49</strain>
    </source>
</reference>
<protein>
    <submittedName>
        <fullName evidence="2">Uncharacterized protein</fullName>
    </submittedName>
</protein>
<feature type="region of interest" description="Disordered" evidence="1">
    <location>
        <begin position="1"/>
        <end position="294"/>
    </location>
</feature>
<sequence>MRGSRPPSRGWGHRRPRGETPHGGVGSAVGARNAGQYRERTPLAAGFPAPSDARVSPASERGPTRGAGAGHPARSPPDGCRPCQGPRTPGEHALGGAAPIGAGGAAGKARHPLSPPPTEPAASGARRRAGRRDRAAWPLGWAPGASGTAPGGGSPSPSPRRRAGRRPAFGSAGVRRGRWSPPRRWRRRWRSAARHRPRRPRSRPIPGPAGRRLPAATPPVPPRRRPSSRDPCSAGAVLARVPSPPRATRSRQATPGSRPGARVGPRPPARRAGTARGVVWRSAVGPGSCRSGHP</sequence>
<gene>
    <name evidence="2" type="ORF">AVDCRST_MAG49-2760</name>
</gene>